<evidence type="ECO:0000313" key="3">
    <source>
        <dbReference type="Proteomes" id="UP001558713"/>
    </source>
</evidence>
<organism evidence="2 3">
    <name type="scientific">Cardamine amara subsp. amara</name>
    <dbReference type="NCBI Taxonomy" id="228776"/>
    <lineage>
        <taxon>Eukaryota</taxon>
        <taxon>Viridiplantae</taxon>
        <taxon>Streptophyta</taxon>
        <taxon>Embryophyta</taxon>
        <taxon>Tracheophyta</taxon>
        <taxon>Spermatophyta</taxon>
        <taxon>Magnoliopsida</taxon>
        <taxon>eudicotyledons</taxon>
        <taxon>Gunneridae</taxon>
        <taxon>Pentapetalae</taxon>
        <taxon>rosids</taxon>
        <taxon>malvids</taxon>
        <taxon>Brassicales</taxon>
        <taxon>Brassicaceae</taxon>
        <taxon>Cardamineae</taxon>
        <taxon>Cardamine</taxon>
    </lineage>
</organism>
<proteinExistence type="predicted"/>
<evidence type="ECO:0000256" key="1">
    <source>
        <dbReference type="SAM" id="SignalP"/>
    </source>
</evidence>
<dbReference type="Gene3D" id="2.40.70.10">
    <property type="entry name" value="Acid Proteases"/>
    <property type="match status" value="1"/>
</dbReference>
<keyword evidence="1" id="KW-0732">Signal</keyword>
<dbReference type="EMBL" id="JBANAX010000657">
    <property type="protein sequence ID" value="KAL1198794.1"/>
    <property type="molecule type" value="Genomic_DNA"/>
</dbReference>
<comment type="caution">
    <text evidence="2">The sequence shown here is derived from an EMBL/GenBank/DDBJ whole genome shotgun (WGS) entry which is preliminary data.</text>
</comment>
<name>A0ABD1A4R9_CARAN</name>
<dbReference type="InterPro" id="IPR021109">
    <property type="entry name" value="Peptidase_aspartic_dom_sf"/>
</dbReference>
<accession>A0ABD1A4R9</accession>
<dbReference type="AlphaFoldDB" id="A0ABD1A4R9"/>
<feature type="signal peptide" evidence="1">
    <location>
        <begin position="1"/>
        <end position="20"/>
    </location>
</feature>
<sequence length="111" mass="12316">MKKCLFHYLLLFSAYTYVSAHYNQPNTLVSTVTKNTILPLFTLTLNTNEEYFINIGGPYIVRNCTDGLPRPIVPCGSATCALTRRFNPHQCPLPQNTIINGSCACLSSNSL</sequence>
<feature type="chain" id="PRO_5044758424" description="Secreted protein" evidence="1">
    <location>
        <begin position="21"/>
        <end position="111"/>
    </location>
</feature>
<gene>
    <name evidence="2" type="ORF">V5N11_008415</name>
</gene>
<protein>
    <recommendedName>
        <fullName evidence="4">Secreted protein</fullName>
    </recommendedName>
</protein>
<keyword evidence="3" id="KW-1185">Reference proteome</keyword>
<dbReference type="Proteomes" id="UP001558713">
    <property type="component" value="Unassembled WGS sequence"/>
</dbReference>
<evidence type="ECO:0000313" key="2">
    <source>
        <dbReference type="EMBL" id="KAL1198794.1"/>
    </source>
</evidence>
<reference evidence="2 3" key="1">
    <citation type="submission" date="2024-04" db="EMBL/GenBank/DDBJ databases">
        <title>Genome assembly C_amara_ONT_v2.</title>
        <authorList>
            <person name="Yant L."/>
            <person name="Moore C."/>
            <person name="Slenker M."/>
        </authorList>
    </citation>
    <scope>NUCLEOTIDE SEQUENCE [LARGE SCALE GENOMIC DNA]</scope>
    <source>
        <tissue evidence="2">Leaf</tissue>
    </source>
</reference>
<evidence type="ECO:0008006" key="4">
    <source>
        <dbReference type="Google" id="ProtNLM"/>
    </source>
</evidence>